<keyword evidence="3" id="KW-1133">Transmembrane helix</keyword>
<keyword evidence="1" id="KW-0106">Calcium</keyword>
<evidence type="ECO:0000256" key="4">
    <source>
        <dbReference type="SAM" id="SignalP"/>
    </source>
</evidence>
<dbReference type="InterPro" id="IPR018247">
    <property type="entry name" value="EF_Hand_1_Ca_BS"/>
</dbReference>
<sequence length="412" mass="46692">MRSRVRKWVRACELSLSPRLFLLLTIVFSPADNPTWRAFDDLYLPGKATINVIRAVGGVLKLQPLTPMLLAEEETGRRETAHILADNEEEAHLLSPLLSIAQHLCTSSHLGLDFNEVLAHLHIFTALLRPFRIIACPSNKTISKTERIKNDRNAQEIRNFPPLTLVHLVILVLLLSLLPTANAFGLGQTRQQRNQALHRPASAPLFDPERTVDGVQVEDSTVRIRTREVGNPPSTPLHKVENSAADSWLYGVPPVDPSVQRPAYTPVFVPNYNYYTVYGTPWVYPETRLVGTYGPSPAVPQWPPQAYYPRNSAQHRRKTGDRRRKDKYKGEKCPKICETCLRSYDGTDVEVDKERALLQQRFALHVKPSMKHKESVEALFKYMDGNNDGTISFTELQNYLLLHNIISPDVPQ</sequence>
<evidence type="ECO:0000313" key="7">
    <source>
        <dbReference type="Proteomes" id="UP000017246"/>
    </source>
</evidence>
<reference evidence="6" key="2">
    <citation type="submission" date="2015-11" db="EMBL/GenBank/DDBJ databases">
        <authorList>
            <person name="Zhang Y."/>
            <person name="Guo Z."/>
        </authorList>
    </citation>
    <scope>NUCLEOTIDE SEQUENCE</scope>
</reference>
<dbReference type="EMBL" id="LN902842">
    <property type="protein sequence ID" value="CDS41478.1"/>
    <property type="molecule type" value="Genomic_DNA"/>
</dbReference>
<feature type="region of interest" description="Disordered" evidence="2">
    <location>
        <begin position="302"/>
        <end position="328"/>
    </location>
</feature>
<accession>A0A068YH13</accession>
<dbReference type="OMA" id="KYKGEKC"/>
<name>A0A068YH13_ECHMU</name>
<evidence type="ECO:0000256" key="2">
    <source>
        <dbReference type="SAM" id="MobiDB-lite"/>
    </source>
</evidence>
<keyword evidence="4" id="KW-0732">Signal</keyword>
<feature type="transmembrane region" description="Helical" evidence="3">
    <location>
        <begin position="165"/>
        <end position="186"/>
    </location>
</feature>
<feature type="compositionally biased region" description="Basic residues" evidence="2">
    <location>
        <begin position="313"/>
        <end position="327"/>
    </location>
</feature>
<gene>
    <name evidence="6" type="ORF">EmuJ_000913100</name>
</gene>
<dbReference type="Proteomes" id="UP000017246">
    <property type="component" value="Unassembled WGS sequence"/>
</dbReference>
<dbReference type="PROSITE" id="PS50222">
    <property type="entry name" value="EF_HAND_2"/>
    <property type="match status" value="1"/>
</dbReference>
<dbReference type="GO" id="GO:0005509">
    <property type="term" value="F:calcium ion binding"/>
    <property type="evidence" value="ECO:0007669"/>
    <property type="project" value="InterPro"/>
</dbReference>
<keyword evidence="3" id="KW-0812">Transmembrane</keyword>
<feature type="signal peptide" evidence="4">
    <location>
        <begin position="1"/>
        <end position="31"/>
    </location>
</feature>
<organism evidence="6 7">
    <name type="scientific">Echinococcus multilocularis</name>
    <name type="common">Fox tapeworm</name>
    <dbReference type="NCBI Taxonomy" id="6211"/>
    <lineage>
        <taxon>Eukaryota</taxon>
        <taxon>Metazoa</taxon>
        <taxon>Spiralia</taxon>
        <taxon>Lophotrochozoa</taxon>
        <taxon>Platyhelminthes</taxon>
        <taxon>Cestoda</taxon>
        <taxon>Eucestoda</taxon>
        <taxon>Cyclophyllidea</taxon>
        <taxon>Taeniidae</taxon>
        <taxon>Echinococcus</taxon>
    </lineage>
</organism>
<feature type="domain" description="EF-hand" evidence="5">
    <location>
        <begin position="371"/>
        <end position="406"/>
    </location>
</feature>
<evidence type="ECO:0000313" key="6">
    <source>
        <dbReference type="EMBL" id="CDS41478.1"/>
    </source>
</evidence>
<proteinExistence type="predicted"/>
<dbReference type="SUPFAM" id="SSF47473">
    <property type="entry name" value="EF-hand"/>
    <property type="match status" value="1"/>
</dbReference>
<evidence type="ECO:0000256" key="3">
    <source>
        <dbReference type="SAM" id="Phobius"/>
    </source>
</evidence>
<evidence type="ECO:0000256" key="1">
    <source>
        <dbReference type="ARBA" id="ARBA00022837"/>
    </source>
</evidence>
<dbReference type="InterPro" id="IPR011992">
    <property type="entry name" value="EF-hand-dom_pair"/>
</dbReference>
<feature type="chain" id="PRO_5009741771" evidence="4">
    <location>
        <begin position="32"/>
        <end position="412"/>
    </location>
</feature>
<dbReference type="AlphaFoldDB" id="A0A068YH13"/>
<keyword evidence="7" id="KW-1185">Reference proteome</keyword>
<dbReference type="OrthoDB" id="6260829at2759"/>
<dbReference type="PROSITE" id="PS00018">
    <property type="entry name" value="EF_HAND_1"/>
    <property type="match status" value="1"/>
</dbReference>
<keyword evidence="3" id="KW-0472">Membrane</keyword>
<dbReference type="Gene3D" id="1.10.238.10">
    <property type="entry name" value="EF-hand"/>
    <property type="match status" value="1"/>
</dbReference>
<evidence type="ECO:0000259" key="5">
    <source>
        <dbReference type="PROSITE" id="PS50222"/>
    </source>
</evidence>
<dbReference type="InterPro" id="IPR002048">
    <property type="entry name" value="EF_hand_dom"/>
</dbReference>
<protein>
    <submittedName>
        <fullName evidence="6">EF HAND 1 calcium binding site</fullName>
    </submittedName>
</protein>
<reference evidence="6" key="1">
    <citation type="journal article" date="2013" name="Nature">
        <title>The genomes of four tapeworm species reveal adaptations to parasitism.</title>
        <authorList>
            <person name="Tsai I.J."/>
            <person name="Zarowiecki M."/>
            <person name="Holroyd N."/>
            <person name="Garciarrubio A."/>
            <person name="Sanchez-Flores A."/>
            <person name="Brooks K.L."/>
            <person name="Tracey A."/>
            <person name="Bobes R.J."/>
            <person name="Fragoso G."/>
            <person name="Sciutto E."/>
            <person name="Aslett M."/>
            <person name="Beasley H."/>
            <person name="Bennett H.M."/>
            <person name="Cai J."/>
            <person name="Camicia F."/>
            <person name="Clark R."/>
            <person name="Cucher M."/>
            <person name="De Silva N."/>
            <person name="Day T.A."/>
            <person name="Deplazes P."/>
            <person name="Estrada K."/>
            <person name="Fernandez C."/>
            <person name="Holland P.W."/>
            <person name="Hou J."/>
            <person name="Hu S."/>
            <person name="Huckvale T."/>
            <person name="Hung S.S."/>
            <person name="Kamenetzky L."/>
            <person name="Keane J.A."/>
            <person name="Kiss F."/>
            <person name="Koziol U."/>
            <person name="Lambert O."/>
            <person name="Liu K."/>
            <person name="Luo X."/>
            <person name="Luo Y."/>
            <person name="Macchiaroli N."/>
            <person name="Nichol S."/>
            <person name="Paps J."/>
            <person name="Parkinson J."/>
            <person name="Pouchkina-Stantcheva N."/>
            <person name="Riddiford N."/>
            <person name="Rosenzvit M."/>
            <person name="Salinas G."/>
            <person name="Wasmuth J.D."/>
            <person name="Zamanian M."/>
            <person name="Zheng Y."/>
            <person name="Cai X."/>
            <person name="Soberon X."/>
            <person name="Olson P.D."/>
            <person name="Laclette J.P."/>
            <person name="Brehm K."/>
            <person name="Berriman M."/>
            <person name="Garciarrubio A."/>
            <person name="Bobes R.J."/>
            <person name="Fragoso G."/>
            <person name="Sanchez-Flores A."/>
            <person name="Estrada K."/>
            <person name="Cevallos M.A."/>
            <person name="Morett E."/>
            <person name="Gonzalez V."/>
            <person name="Portillo T."/>
            <person name="Ochoa-Leyva A."/>
            <person name="Jose M.V."/>
            <person name="Sciutto E."/>
            <person name="Landa A."/>
            <person name="Jimenez L."/>
            <person name="Valdes V."/>
            <person name="Carrero J.C."/>
            <person name="Larralde C."/>
            <person name="Morales-Montor J."/>
            <person name="Limon-Lason J."/>
            <person name="Soberon X."/>
            <person name="Laclette J.P."/>
        </authorList>
    </citation>
    <scope>NUCLEOTIDE SEQUENCE [LARGE SCALE GENOMIC DNA]</scope>
</reference>